<sequence>MDKETSLQEFKRVCIHKSSSRSSLQDLPEELIQNILLRVSIKTLLQLKLLCKSWNSIISHPQFAKHHLLASTTHHQFLSSATAAADTKIHIFSINSFFQKPPTPLGFCTITAHNLILGSCNGIVCLCHVHQCHITLFNPSTGFASPPLPTHLSPGEVFSTFHGFGYDHVNDKYKVLLVTRVFSETVTKVYTFGENCRIRVVENAPLDPHPSGFLGKCVSGTLNWMAPKLGQNDSIDQWVILSFDLASETFSEVMLPDRNIDNNICKPMINVRKKGCWGVWVMKEYGVQDSWTMLMMVPRFVTDHWPCTRNELCACRGCPPLDPLCVSEDGVALFKTTSSKLLLYHSKHGTFNCFRFRGDIWSYHESLVSPSS</sequence>
<protein>
    <recommendedName>
        <fullName evidence="1">F-box domain-containing protein</fullName>
    </recommendedName>
</protein>
<dbReference type="Pfam" id="PF00646">
    <property type="entry name" value="F-box"/>
    <property type="match status" value="1"/>
</dbReference>
<dbReference type="AlphaFoldDB" id="A0A4D6MV13"/>
<dbReference type="PANTHER" id="PTHR31672">
    <property type="entry name" value="BNACNNG10540D PROTEIN"/>
    <property type="match status" value="1"/>
</dbReference>
<dbReference type="SMART" id="SM00256">
    <property type="entry name" value="FBOX"/>
    <property type="match status" value="1"/>
</dbReference>
<evidence type="ECO:0000313" key="2">
    <source>
        <dbReference type="EMBL" id="QCE05306.1"/>
    </source>
</evidence>
<keyword evidence="3" id="KW-1185">Reference proteome</keyword>
<dbReference type="Pfam" id="PF08268">
    <property type="entry name" value="FBA_3"/>
    <property type="match status" value="1"/>
</dbReference>
<dbReference type="InterPro" id="IPR013187">
    <property type="entry name" value="F-box-assoc_dom_typ3"/>
</dbReference>
<proteinExistence type="predicted"/>
<dbReference type="InterPro" id="IPR017451">
    <property type="entry name" value="F-box-assoc_interact_dom"/>
</dbReference>
<reference evidence="2 3" key="1">
    <citation type="submission" date="2019-04" db="EMBL/GenBank/DDBJ databases">
        <title>An improved genome assembly and genetic linkage map for asparagus bean, Vigna unguiculata ssp. sesquipedialis.</title>
        <authorList>
            <person name="Xia Q."/>
            <person name="Zhang R."/>
            <person name="Dong Y."/>
        </authorList>
    </citation>
    <scope>NUCLEOTIDE SEQUENCE [LARGE SCALE GENOMIC DNA]</scope>
    <source>
        <tissue evidence="2">Leaf</tissue>
    </source>
</reference>
<dbReference type="CDD" id="cd22157">
    <property type="entry name" value="F-box_AtFBW1-like"/>
    <property type="match status" value="1"/>
</dbReference>
<dbReference type="Gene3D" id="1.20.1280.50">
    <property type="match status" value="1"/>
</dbReference>
<evidence type="ECO:0000259" key="1">
    <source>
        <dbReference type="PROSITE" id="PS50181"/>
    </source>
</evidence>
<dbReference type="Proteomes" id="UP000501690">
    <property type="component" value="Linkage Group LG9"/>
</dbReference>
<dbReference type="InterPro" id="IPR050796">
    <property type="entry name" value="SCF_F-box_component"/>
</dbReference>
<accession>A0A4D6MV13</accession>
<name>A0A4D6MV13_VIGUN</name>
<gene>
    <name evidence="2" type="ORF">DEO72_LG9g309</name>
</gene>
<dbReference type="PROSITE" id="PS50181">
    <property type="entry name" value="FBOX"/>
    <property type="match status" value="1"/>
</dbReference>
<organism evidence="2 3">
    <name type="scientific">Vigna unguiculata</name>
    <name type="common">Cowpea</name>
    <dbReference type="NCBI Taxonomy" id="3917"/>
    <lineage>
        <taxon>Eukaryota</taxon>
        <taxon>Viridiplantae</taxon>
        <taxon>Streptophyta</taxon>
        <taxon>Embryophyta</taxon>
        <taxon>Tracheophyta</taxon>
        <taxon>Spermatophyta</taxon>
        <taxon>Magnoliopsida</taxon>
        <taxon>eudicotyledons</taxon>
        <taxon>Gunneridae</taxon>
        <taxon>Pentapetalae</taxon>
        <taxon>rosids</taxon>
        <taxon>fabids</taxon>
        <taxon>Fabales</taxon>
        <taxon>Fabaceae</taxon>
        <taxon>Papilionoideae</taxon>
        <taxon>50 kb inversion clade</taxon>
        <taxon>NPAAA clade</taxon>
        <taxon>indigoferoid/millettioid clade</taxon>
        <taxon>Phaseoleae</taxon>
        <taxon>Vigna</taxon>
    </lineage>
</organism>
<dbReference type="EMBL" id="CP039353">
    <property type="protein sequence ID" value="QCE05306.1"/>
    <property type="molecule type" value="Genomic_DNA"/>
</dbReference>
<dbReference type="InterPro" id="IPR036047">
    <property type="entry name" value="F-box-like_dom_sf"/>
</dbReference>
<dbReference type="NCBIfam" id="TIGR01640">
    <property type="entry name" value="F_box_assoc_1"/>
    <property type="match status" value="1"/>
</dbReference>
<feature type="domain" description="F-box" evidence="1">
    <location>
        <begin position="21"/>
        <end position="67"/>
    </location>
</feature>
<dbReference type="InterPro" id="IPR001810">
    <property type="entry name" value="F-box_dom"/>
</dbReference>
<dbReference type="SUPFAM" id="SSF81383">
    <property type="entry name" value="F-box domain"/>
    <property type="match status" value="1"/>
</dbReference>
<dbReference type="PANTHER" id="PTHR31672:SF13">
    <property type="entry name" value="F-BOX PROTEIN CPR30-LIKE"/>
    <property type="match status" value="1"/>
</dbReference>
<evidence type="ECO:0000313" key="3">
    <source>
        <dbReference type="Proteomes" id="UP000501690"/>
    </source>
</evidence>